<evidence type="ECO:0000256" key="2">
    <source>
        <dbReference type="ARBA" id="ARBA00008465"/>
    </source>
</evidence>
<dbReference type="InterPro" id="IPR036724">
    <property type="entry name" value="Cobalamin-bd_sf"/>
</dbReference>
<keyword evidence="4" id="KW-0413">Isomerase</keyword>
<dbReference type="PANTHER" id="PTHR48101:SF4">
    <property type="entry name" value="METHYLMALONYL-COA MUTASE, MITOCHONDRIAL"/>
    <property type="match status" value="1"/>
</dbReference>
<dbReference type="Pfam" id="PF01642">
    <property type="entry name" value="MM_CoA_mutase"/>
    <property type="match status" value="1"/>
</dbReference>
<evidence type="ECO:0000256" key="3">
    <source>
        <dbReference type="ARBA" id="ARBA00022628"/>
    </source>
</evidence>
<comment type="caution">
    <text evidence="7">The sequence shown here is derived from an EMBL/GenBank/DDBJ whole genome shotgun (WGS) entry which is preliminary data.</text>
</comment>
<evidence type="ECO:0000256" key="4">
    <source>
        <dbReference type="ARBA" id="ARBA00023235"/>
    </source>
</evidence>
<name>A0A084T101_9BACT</name>
<dbReference type="Gene3D" id="3.20.20.240">
    <property type="entry name" value="Methylmalonyl-CoA mutase"/>
    <property type="match status" value="1"/>
</dbReference>
<accession>A0A084T101</accession>
<dbReference type="Proteomes" id="UP000028547">
    <property type="component" value="Unassembled WGS sequence"/>
</dbReference>
<dbReference type="GO" id="GO:0019678">
    <property type="term" value="P:propionate metabolic process, methylmalonyl pathway"/>
    <property type="evidence" value="ECO:0007669"/>
    <property type="project" value="TreeGrafter"/>
</dbReference>
<organism evidence="7 8">
    <name type="scientific">Archangium violaceum Cb vi76</name>
    <dbReference type="NCBI Taxonomy" id="1406225"/>
    <lineage>
        <taxon>Bacteria</taxon>
        <taxon>Pseudomonadati</taxon>
        <taxon>Myxococcota</taxon>
        <taxon>Myxococcia</taxon>
        <taxon>Myxococcales</taxon>
        <taxon>Cystobacterineae</taxon>
        <taxon>Archangiaceae</taxon>
        <taxon>Archangium</taxon>
    </lineage>
</organism>
<dbReference type="InterPro" id="IPR006099">
    <property type="entry name" value="MeMalonylCoA_mutase_a/b_cat"/>
</dbReference>
<dbReference type="EMBL" id="JPMI01000015">
    <property type="protein sequence ID" value="KFA94386.1"/>
    <property type="molecule type" value="Genomic_DNA"/>
</dbReference>
<keyword evidence="3" id="KW-0846">Cobalamin</keyword>
<proteinExistence type="inferred from homology"/>
<dbReference type="GO" id="GO:0005737">
    <property type="term" value="C:cytoplasm"/>
    <property type="evidence" value="ECO:0007669"/>
    <property type="project" value="TreeGrafter"/>
</dbReference>
<protein>
    <submittedName>
        <fullName evidence="7">Methylmalonyl-CoA mutase</fullName>
    </submittedName>
</protein>
<comment type="similarity">
    <text evidence="2">Belongs to the methylmalonyl-CoA mutase family.</text>
</comment>
<dbReference type="Gene3D" id="3.40.50.280">
    <property type="entry name" value="Cobalamin-binding domain"/>
    <property type="match status" value="1"/>
</dbReference>
<reference evidence="7 8" key="1">
    <citation type="submission" date="2014-07" db="EMBL/GenBank/DDBJ databases">
        <title>Draft Genome Sequence of Gephyronic Acid Producer, Cystobacter violaceus Strain Cb vi76.</title>
        <authorList>
            <person name="Stevens D.C."/>
            <person name="Young J."/>
            <person name="Carmichael R."/>
            <person name="Tan J."/>
            <person name="Taylor R.E."/>
        </authorList>
    </citation>
    <scope>NUCLEOTIDE SEQUENCE [LARGE SCALE GENOMIC DNA]</scope>
    <source>
        <strain evidence="7 8">Cb vi76</strain>
    </source>
</reference>
<dbReference type="GO" id="GO:0031419">
    <property type="term" value="F:cobalamin binding"/>
    <property type="evidence" value="ECO:0007669"/>
    <property type="project" value="UniProtKB-KW"/>
</dbReference>
<evidence type="ECO:0000259" key="6">
    <source>
        <dbReference type="Pfam" id="PF01642"/>
    </source>
</evidence>
<sequence length="635" mass="67508">MSQTPLHIAQDFPATSVEEWRRLVDKDLKGKPFTSLQSALEGGLTLQPLYTREDAGPAAPPEPPGVAPFVRGTNALGLTEGGWLVCQEYSEPDVVTAAEAIRVDLEKGVLGVWLRLGETQGIRVRNTEDMERLLAPVPLSRTPVHLEAEEDPVLAATLLLKTAERTNTPPSSLQGCLGVDPLGVLARKGAVLSGLQAAFAEMAPLVASTREDSPGLRALLVSTRAYADAGATSVHELAWAIATGVEYLRGLERAGIPPEDAARSLQFSFSVGSQFFPEIAKLRAARLLWSKAVAASGGSPEAQAMVLHARTAAATKTRRDPWVNMLRSTSESFAAVVGGADSITTSPFDEAIGLPDEFSRRIARNTQLILRDESSLNRVADPAGGSYYIEQLTRDIARAAWTELRRIEALGGMAAALVQGDIARVLAETVAARNKAIRTRRLPIVGVSEFPNLDEQVVSRTPRASENASPASRGPAELEMTPLRPVRLADAFESLRDASDRYLAAHGSRPRAFMANLGTVAEHTARATWIANALAAGGIEPVQHHGFADVAQAASLIAASGARLVVLSGPDAMYPEWVPALTAALKQQSGRIVAVAGRPGEHEAAFRAAGVDLFIFAGGDLFETLSSLHKQLGVS</sequence>
<dbReference type="PANTHER" id="PTHR48101">
    <property type="entry name" value="METHYLMALONYL-COA MUTASE, MITOCHONDRIAL-RELATED"/>
    <property type="match status" value="1"/>
</dbReference>
<keyword evidence="5" id="KW-0170">Cobalt</keyword>
<evidence type="ECO:0000256" key="1">
    <source>
        <dbReference type="ARBA" id="ARBA00001922"/>
    </source>
</evidence>
<gene>
    <name evidence="7" type="ORF">Q664_03110</name>
</gene>
<feature type="domain" description="Methylmalonyl-CoA mutase alpha/beta chain catalytic" evidence="6">
    <location>
        <begin position="120"/>
        <end position="456"/>
    </location>
</feature>
<dbReference type="GO" id="GO:0004494">
    <property type="term" value="F:methylmalonyl-CoA mutase activity"/>
    <property type="evidence" value="ECO:0007669"/>
    <property type="project" value="UniProtKB-EC"/>
</dbReference>
<dbReference type="GO" id="GO:0046872">
    <property type="term" value="F:metal ion binding"/>
    <property type="evidence" value="ECO:0007669"/>
    <property type="project" value="InterPro"/>
</dbReference>
<evidence type="ECO:0000256" key="5">
    <source>
        <dbReference type="ARBA" id="ARBA00023285"/>
    </source>
</evidence>
<dbReference type="SUPFAM" id="SSF51703">
    <property type="entry name" value="Cobalamin (vitamin B12)-dependent enzymes"/>
    <property type="match status" value="1"/>
</dbReference>
<dbReference type="AlphaFoldDB" id="A0A084T101"/>
<comment type="cofactor">
    <cofactor evidence="1">
        <name>adenosylcob(III)alamin</name>
        <dbReference type="ChEBI" id="CHEBI:18408"/>
    </cofactor>
</comment>
<evidence type="ECO:0000313" key="7">
    <source>
        <dbReference type="EMBL" id="KFA94386.1"/>
    </source>
</evidence>
<evidence type="ECO:0000313" key="8">
    <source>
        <dbReference type="Proteomes" id="UP000028547"/>
    </source>
</evidence>
<dbReference type="SUPFAM" id="SSF52242">
    <property type="entry name" value="Cobalamin (vitamin B12)-binding domain"/>
    <property type="match status" value="1"/>
</dbReference>
<dbReference type="RefSeq" id="WP_043389709.1">
    <property type="nucleotide sequence ID" value="NZ_JPMI01000015.1"/>
</dbReference>
<dbReference type="CDD" id="cd03677">
    <property type="entry name" value="MM_CoA_mutase_beta"/>
    <property type="match status" value="1"/>
</dbReference>
<dbReference type="InterPro" id="IPR016176">
    <property type="entry name" value="Cbl-dep_enz_cat"/>
</dbReference>